<feature type="coiled-coil region" evidence="1">
    <location>
        <begin position="404"/>
        <end position="480"/>
    </location>
</feature>
<evidence type="ECO:0000313" key="2">
    <source>
        <dbReference type="EMBL" id="SHI52397.1"/>
    </source>
</evidence>
<sequence>MEVLDIGRFDTNANIHRTAYRFSLDDSQYLRFGIQGEELSEKSVHPYPIKEYAVDHDSHGHIGAVILDQEGQFYYYNFNGQSWDTHLLYQAALDAEKIDFVDIKYTNRNPQIFFCWRDLSSPFKVSIVTYFTEDGSWKKKIIARTYFKNNCKPYCITKDHGDNLYLSFLTNNNMIYDLKLSVYRIETAQWEDAFYLSDCIYIKNFFIDMLADEKGNLHISWTDKNKSNYCIKYLCYTIDSAKKTTNVVIEKDQPIKWFFQYINHDVFMIIYVANEEIYYIYAHLLQNCELIWSREGVRIHHITTPVFSKILPENITHTNFGLYNDLESKTLLNLFSLVSREDLNQLSVLEANLSLAAENRFSNNPSMINRDMSISNRKQQPYHNPPIAAISKSQLESNGRKNIISTMESEIRFLKEEVKKLTDLNRKYLHLINESGDKISQYKEQIQKWEGEKDIFQHKILALEKKCVSLEKEREKLHGELILSQQQNQLFKDGIKEKETILTQQKQENVAKKESGFFKRIFK</sequence>
<protein>
    <submittedName>
        <fullName evidence="2">Uncharacterized protein</fullName>
    </submittedName>
</protein>
<dbReference type="EMBL" id="FQZV01000003">
    <property type="protein sequence ID" value="SHI52397.1"/>
    <property type="molecule type" value="Genomic_DNA"/>
</dbReference>
<organism evidence="2 3">
    <name type="scientific">Geosporobacter subterraneus DSM 17957</name>
    <dbReference type="NCBI Taxonomy" id="1121919"/>
    <lineage>
        <taxon>Bacteria</taxon>
        <taxon>Bacillati</taxon>
        <taxon>Bacillota</taxon>
        <taxon>Clostridia</taxon>
        <taxon>Peptostreptococcales</taxon>
        <taxon>Thermotaleaceae</taxon>
        <taxon>Geosporobacter</taxon>
    </lineage>
</organism>
<evidence type="ECO:0000313" key="3">
    <source>
        <dbReference type="Proteomes" id="UP000184536"/>
    </source>
</evidence>
<evidence type="ECO:0000256" key="1">
    <source>
        <dbReference type="SAM" id="Coils"/>
    </source>
</evidence>
<dbReference type="RefSeq" id="WP_190013995.1">
    <property type="nucleotide sequence ID" value="NZ_FQZV01000003.1"/>
</dbReference>
<keyword evidence="1" id="KW-0175">Coiled coil</keyword>
<accession>A0A1M6BUR3</accession>
<dbReference type="AlphaFoldDB" id="A0A1M6BUR3"/>
<keyword evidence="3" id="KW-1185">Reference proteome</keyword>
<dbReference type="Proteomes" id="UP000184536">
    <property type="component" value="Unassembled WGS sequence"/>
</dbReference>
<gene>
    <name evidence="2" type="ORF">SAMN02745975_00063</name>
</gene>
<proteinExistence type="predicted"/>
<name>A0A1M6BUR3_9FIRM</name>
<reference evidence="3" key="1">
    <citation type="submission" date="2016-11" db="EMBL/GenBank/DDBJ databases">
        <authorList>
            <person name="Varghese N."/>
            <person name="Submissions S."/>
        </authorList>
    </citation>
    <scope>NUCLEOTIDE SEQUENCE [LARGE SCALE GENOMIC DNA]</scope>
    <source>
        <strain evidence="3">DSM 17957</strain>
    </source>
</reference>